<gene>
    <name evidence="2" type="ORF">ACFSBI_10915</name>
</gene>
<feature type="compositionally biased region" description="Pro residues" evidence="1">
    <location>
        <begin position="30"/>
        <end position="43"/>
    </location>
</feature>
<proteinExistence type="predicted"/>
<organism evidence="2 3">
    <name type="scientific">Amnibacterium endophyticum</name>
    <dbReference type="NCBI Taxonomy" id="2109337"/>
    <lineage>
        <taxon>Bacteria</taxon>
        <taxon>Bacillati</taxon>
        <taxon>Actinomycetota</taxon>
        <taxon>Actinomycetes</taxon>
        <taxon>Micrococcales</taxon>
        <taxon>Microbacteriaceae</taxon>
        <taxon>Amnibacterium</taxon>
    </lineage>
</organism>
<evidence type="ECO:0008006" key="4">
    <source>
        <dbReference type="Google" id="ProtNLM"/>
    </source>
</evidence>
<dbReference type="Proteomes" id="UP001597347">
    <property type="component" value="Unassembled WGS sequence"/>
</dbReference>
<evidence type="ECO:0000313" key="2">
    <source>
        <dbReference type="EMBL" id="MFD1722060.1"/>
    </source>
</evidence>
<dbReference type="EMBL" id="JBHUEA010000016">
    <property type="protein sequence ID" value="MFD1722060.1"/>
    <property type="molecule type" value="Genomic_DNA"/>
</dbReference>
<evidence type="ECO:0000256" key="1">
    <source>
        <dbReference type="SAM" id="MobiDB-lite"/>
    </source>
</evidence>
<accession>A0ABW4LFI6</accession>
<sequence>MEDAEREALRRSLYRAGATDEDVRAYRDVSPPPAGPVAPPPAARPGRRGVLLAGGALVAGLIGAAAAAGGRSAGGAGSATTAATASSSSDTTSTTWTTSASAPAPRVARPPDLPDVVFTEAGIVFTHEGRGDQTVPLQPGLAAKGGAVAVALSPRDPREPTAWRLLAAGGAAPVVLAQRAWGVRDPDEGPVVLPGLASASDRLQVLASRDARWTLIVTFIR</sequence>
<evidence type="ECO:0000313" key="3">
    <source>
        <dbReference type="Proteomes" id="UP001597347"/>
    </source>
</evidence>
<feature type="region of interest" description="Disordered" evidence="1">
    <location>
        <begin position="1"/>
        <end position="44"/>
    </location>
</feature>
<reference evidence="3" key="1">
    <citation type="journal article" date="2019" name="Int. J. Syst. Evol. Microbiol.">
        <title>The Global Catalogue of Microorganisms (GCM) 10K type strain sequencing project: providing services to taxonomists for standard genome sequencing and annotation.</title>
        <authorList>
            <consortium name="The Broad Institute Genomics Platform"/>
            <consortium name="The Broad Institute Genome Sequencing Center for Infectious Disease"/>
            <person name="Wu L."/>
            <person name="Ma J."/>
        </authorList>
    </citation>
    <scope>NUCLEOTIDE SEQUENCE [LARGE SCALE GENOMIC DNA]</scope>
    <source>
        <strain evidence="3">CGMCC 1.12471</strain>
    </source>
</reference>
<protein>
    <recommendedName>
        <fullName evidence="4">DUF1707 domain-containing protein</fullName>
    </recommendedName>
</protein>
<comment type="caution">
    <text evidence="2">The sequence shown here is derived from an EMBL/GenBank/DDBJ whole genome shotgun (WGS) entry which is preliminary data.</text>
</comment>
<feature type="region of interest" description="Disordered" evidence="1">
    <location>
        <begin position="69"/>
        <end position="113"/>
    </location>
</feature>
<dbReference type="RefSeq" id="WP_377934840.1">
    <property type="nucleotide sequence ID" value="NZ_JBHUEA010000016.1"/>
</dbReference>
<keyword evidence="3" id="KW-1185">Reference proteome</keyword>
<name>A0ABW4LFI6_9MICO</name>
<feature type="compositionally biased region" description="Basic and acidic residues" evidence="1">
    <location>
        <begin position="1"/>
        <end position="10"/>
    </location>
</feature>
<feature type="compositionally biased region" description="Low complexity" evidence="1">
    <location>
        <begin position="78"/>
        <end position="107"/>
    </location>
</feature>